<keyword evidence="2" id="KW-1185">Reference proteome</keyword>
<dbReference type="SUPFAM" id="SSF50386">
    <property type="entry name" value="STI-like"/>
    <property type="match status" value="1"/>
</dbReference>
<proteinExistence type="predicted"/>
<evidence type="ECO:0000313" key="2">
    <source>
        <dbReference type="Proteomes" id="UP001515500"/>
    </source>
</evidence>
<dbReference type="AlphaFoldDB" id="A0AB40BZB0"/>
<dbReference type="CDD" id="cd23375">
    <property type="entry name" value="beta-trefoil_STI_VvMLP-like"/>
    <property type="match status" value="1"/>
</dbReference>
<accession>A0AB40BZB0</accession>
<gene>
    <name evidence="3" type="primary">LOC120268558</name>
</gene>
<feature type="signal peptide" evidence="1">
    <location>
        <begin position="1"/>
        <end position="19"/>
    </location>
</feature>
<dbReference type="Gene3D" id="2.80.10.50">
    <property type="match status" value="1"/>
</dbReference>
<protein>
    <submittedName>
        <fullName evidence="3">Miraculin-like</fullName>
    </submittedName>
</protein>
<reference evidence="3" key="1">
    <citation type="submission" date="2025-08" db="UniProtKB">
        <authorList>
            <consortium name="RefSeq"/>
        </authorList>
    </citation>
    <scope>IDENTIFICATION</scope>
</reference>
<dbReference type="GO" id="GO:0004866">
    <property type="term" value="F:endopeptidase inhibitor activity"/>
    <property type="evidence" value="ECO:0007669"/>
    <property type="project" value="InterPro"/>
</dbReference>
<evidence type="ECO:0000313" key="3">
    <source>
        <dbReference type="RefSeq" id="XP_039131836.1"/>
    </source>
</evidence>
<dbReference type="GeneID" id="120268558"/>
<name>A0AB40BZB0_DIOCR</name>
<keyword evidence="1" id="KW-0732">Signal</keyword>
<dbReference type="Proteomes" id="UP001515500">
    <property type="component" value="Chromosome 9"/>
</dbReference>
<dbReference type="InterPro" id="IPR002160">
    <property type="entry name" value="Prot_inh_Kunz-lg"/>
</dbReference>
<dbReference type="Pfam" id="PF00197">
    <property type="entry name" value="Kunitz_legume"/>
    <property type="match status" value="1"/>
</dbReference>
<evidence type="ECO:0000256" key="1">
    <source>
        <dbReference type="SAM" id="SignalP"/>
    </source>
</evidence>
<dbReference type="PROSITE" id="PS00283">
    <property type="entry name" value="SOYBEAN_KUNITZ"/>
    <property type="match status" value="1"/>
</dbReference>
<feature type="chain" id="PRO_5044262303" evidence="1">
    <location>
        <begin position="20"/>
        <end position="201"/>
    </location>
</feature>
<dbReference type="SMART" id="SM00452">
    <property type="entry name" value="STI"/>
    <property type="match status" value="1"/>
</dbReference>
<dbReference type="RefSeq" id="XP_039131836.1">
    <property type="nucleotide sequence ID" value="XM_039275902.1"/>
</dbReference>
<dbReference type="PANTHER" id="PTHR33107">
    <property type="entry name" value="KUNITZ TRYPSIN INHIBITOR 2"/>
    <property type="match status" value="1"/>
</dbReference>
<dbReference type="InterPro" id="IPR011065">
    <property type="entry name" value="Kunitz_inhibitor_STI-like_sf"/>
</dbReference>
<dbReference type="PANTHER" id="PTHR33107:SF5">
    <property type="entry name" value="KUNITZ TRYPSIN INHIBITOR 5"/>
    <property type="match status" value="1"/>
</dbReference>
<organism evidence="2 3">
    <name type="scientific">Dioscorea cayennensis subsp. rotundata</name>
    <name type="common">White Guinea yam</name>
    <name type="synonym">Dioscorea rotundata</name>
    <dbReference type="NCBI Taxonomy" id="55577"/>
    <lineage>
        <taxon>Eukaryota</taxon>
        <taxon>Viridiplantae</taxon>
        <taxon>Streptophyta</taxon>
        <taxon>Embryophyta</taxon>
        <taxon>Tracheophyta</taxon>
        <taxon>Spermatophyta</taxon>
        <taxon>Magnoliopsida</taxon>
        <taxon>Liliopsida</taxon>
        <taxon>Dioscoreales</taxon>
        <taxon>Dioscoreaceae</taxon>
        <taxon>Dioscorea</taxon>
    </lineage>
</organism>
<dbReference type="PRINTS" id="PR00291">
    <property type="entry name" value="KUNITZINHBTR"/>
</dbReference>
<sequence length="201" mass="22100">MKIFLLITVLLSILTSTKAIIAVVLDTDGDILKPGAEYYIRPAARDIAGGIILNSPNNSCPLLIGQAKSGADLGYPVIFSPVNPNAETLNVGADTNIQVQVITICIQSNVWRLTGSEDDTALYYVATDGVKGNPGKDTLSNWFKVDEYMGYYKLRFCPGVCNFCKPVCGDLSVVIRDGKRWLVLDKENQPFPFEFVKAWEE</sequence>